<name>A0A356W988_9PROT</name>
<dbReference type="EMBL" id="DOGS01000311">
    <property type="protein sequence ID" value="HBQ50230.1"/>
    <property type="molecule type" value="Genomic_DNA"/>
</dbReference>
<dbReference type="AlphaFoldDB" id="A0A356W988"/>
<sequence length="104" mass="11414">MKSVETRSGTGAFILCDVGHPQNHRGSKRVFQRTLTPIGASLDLVEFAPSMHFASAYPPLAADRLAAKSLRMLQIHHNSKCTRARDGILPSMTFERQQNVSHGG</sequence>
<evidence type="ECO:0000313" key="2">
    <source>
        <dbReference type="Proteomes" id="UP000263957"/>
    </source>
</evidence>
<protein>
    <submittedName>
        <fullName evidence="1">Uncharacterized protein</fullName>
    </submittedName>
</protein>
<reference evidence="1 2" key="1">
    <citation type="journal article" date="2018" name="Nat. Biotechnol.">
        <title>A standardized bacterial taxonomy based on genome phylogeny substantially revises the tree of life.</title>
        <authorList>
            <person name="Parks D.H."/>
            <person name="Chuvochina M."/>
            <person name="Waite D.W."/>
            <person name="Rinke C."/>
            <person name="Skarshewski A."/>
            <person name="Chaumeil P.A."/>
            <person name="Hugenholtz P."/>
        </authorList>
    </citation>
    <scope>NUCLEOTIDE SEQUENCE [LARGE SCALE GENOMIC DNA]</scope>
    <source>
        <strain evidence="1">UBA10378</strain>
    </source>
</reference>
<evidence type="ECO:0000313" key="1">
    <source>
        <dbReference type="EMBL" id="HBQ50230.1"/>
    </source>
</evidence>
<proteinExistence type="predicted"/>
<accession>A0A356W988</accession>
<comment type="caution">
    <text evidence="1">The sequence shown here is derived from an EMBL/GenBank/DDBJ whole genome shotgun (WGS) entry which is preliminary data.</text>
</comment>
<organism evidence="1 2">
    <name type="scientific">Hyphomonas atlantica</name>
    <dbReference type="NCBI Taxonomy" id="1280948"/>
    <lineage>
        <taxon>Bacteria</taxon>
        <taxon>Pseudomonadati</taxon>
        <taxon>Pseudomonadota</taxon>
        <taxon>Alphaproteobacteria</taxon>
        <taxon>Hyphomonadales</taxon>
        <taxon>Hyphomonadaceae</taxon>
        <taxon>Hyphomonas</taxon>
    </lineage>
</organism>
<gene>
    <name evidence="1" type="ORF">DD728_15370</name>
</gene>
<dbReference type="Proteomes" id="UP000263957">
    <property type="component" value="Unassembled WGS sequence"/>
</dbReference>